<keyword evidence="4" id="KW-0843">Virulence</keyword>
<dbReference type="OrthoDB" id="6225685at2"/>
<dbReference type="STRING" id="1128970.SAMN04487935_0926"/>
<dbReference type="InterPro" id="IPR028994">
    <property type="entry name" value="Integrin_alpha_N"/>
</dbReference>
<dbReference type="Gene3D" id="2.40.128.340">
    <property type="match status" value="1"/>
</dbReference>
<dbReference type="NCBIfam" id="TIGR03696">
    <property type="entry name" value="Rhs_assc_core"/>
    <property type="match status" value="1"/>
</dbReference>
<dbReference type="Pfam" id="PF03534">
    <property type="entry name" value="SpvB"/>
    <property type="match status" value="1"/>
</dbReference>
<feature type="transmembrane region" description="Helical" evidence="5">
    <location>
        <begin position="2007"/>
        <end position="2029"/>
    </location>
</feature>
<evidence type="ECO:0000313" key="7">
    <source>
        <dbReference type="Proteomes" id="UP000199580"/>
    </source>
</evidence>
<keyword evidence="5" id="KW-0472">Membrane</keyword>
<evidence type="ECO:0000256" key="4">
    <source>
        <dbReference type="ARBA" id="ARBA00023026"/>
    </source>
</evidence>
<dbReference type="InterPro" id="IPR031325">
    <property type="entry name" value="RHS_repeat"/>
</dbReference>
<sequence>MKTYLLPFFCIFLINNISAQFHDTQGKLDISDSGQSVYTLPISLPPSIQNVGPKIDLQYSSGQIGGIAGQGWNLSSISTIYRVSSRKDIDGFIDAVDFDDNDKLSLDGQRLISKTGSYWADGSTYETEFQSNFKIELMGQDSNIYFVVTNADGSRSWYGNFGGMNATDQTAYYITRYEDANGNFIVYNYTNYTPAGSAPKLYLTNIQFSANTVSNTTPLNNITFTYRDAARTETTYIKGLKLIKSKILSKIEVNTNNLLFKKYELTHTADSQLGYEKLTKIQEYNNSGEAANPIELEYYNTNRGNLDWAGDEASYTYRGGTDFSGFSKSGDFDGDGEMDVVCNNKLYRNILRNTINAIPVIDMPLNVPMQFTAMTVKDNKLNDRESFVNCELGKFSNFTFKAYNLNSITSAIALDYTRTIPNLNNTTVTGGNPPWVGTCVNNGGSEPTPANYLASGDFNGDGITEVLITQETGCQKNLALDRVWNPNNGGFYETICTETRNCTGNKTMWVDLNPNSTFPAGYYTLYNWSTIFPHSSYTKTITLDFNGDGKTDVLRVYDGNKYIIATLRESKTAPNLVCEKIGEGTLGDYTATKSVLFGDYNGDGKMDIIMPTTEGCSGCNWWAIYYSDPNPAGGEYFDKEYHQIVEYWPDTNSAPMNDSHMTSEYFAMDTNNDGKSDLIRVFRNTWRSSPFWDPDNWDFQWKVFAYINNVGNTSVRTFIQDGAAANHPFSTDRNMICIAASSSSRVNRSFGTRQNELAMINLTENLITHFDFTKDVNSENLIKVKQSANGGILDEIEYVSAKLEVPFVYSILDPVNYPLVRYRSIPSLKLVSKLKNTTLGISRFQEFKYVDYVSDYSGVGPIGFAKTARTSWYLTENDQKIWNATVNDRNNRNATLRTFTRLNAANESFNFSETGSIISRTENTYVPATIDPVSKKYTLLLQSKKTTDLLTNVVNEQTFQEYTTDGYYLPKIVLNKNYLGANLQGTTKTTTLYSNAINGTGSSYYIGRPYEITTEVSAYGNTQTTSEKLFYNNGNVTRTEKKPVSDAVTLVEEMDYFPNGNLKTKTLSAIGTTALNQVTPRVTAYTYDSTNRFIKTTLDFQGILTTNDTYHTIYGLPLIVTNNTFGQTTTNQYDMWGKRTKITDFLGKSINYAYTKVPEGYTTTETSDDGNVSSITSDALAREIRRGKKNIDGVWSYKDTRYDAFSRKSQESEPYSGTDTPKWSTIEYDVYSRPIKNISFTGKMINTTYDGLEITIRDGVTTKKVIKNSNSHIVSSTDTPGGTITYSYDAVGNLLSSSYSGAVLTMQYDAWGRKTSLSDPSAGLYTYNYNAFGETILETTPKGTTTYTLNAFGKPLTKRVLGATSAENTDILSTYNYDPTYKWLNSINVTNPNDGNSSYAYTYDTSGTNTKQLKKTVETTPQAVFTRDLTFDGFGRVLTETSTATANGKSATKTIYNTYKNGAHWQMKDTNLSGSILWQTNNTNAKGQLTSATLGNGISIQNSFDEFGFPAKIKHDLTTTSTVNIMTLDTKFNAVRGNLDYRNNSLFDMYEEFKYDDLDRLKSWMNSDGIIWNCQFNTDTEGFQDNQDMQHDNYFYNNSGKLVANLSGEGAGIEKQISTNTTIGKVFRITFDVEMPTVLNDCRLFATVYESNPATGEKIGNLNYTLQMNATGSYDLTYTVTQFTDVYFKLFIDRGRPFPMMQITLDNLKVKAMINNIQEYDDQGKIIANNLGTYNYTNNQKPFQNTSIKPITPAAKISLASTQTITYNAFKSPIEIIQSTERISFGYNAMEDRSVMYYGSNNANKLLRPTRKYYSSDGSMEIKYALTGETEFVLYLGGDAYSAPLLVKSDGVNPINANNNYYLHRDYLGSIVAITNNTGGIVEKRHFDAWGNALKIQNGTGNTLPKLTFTDRGYTGHEHMQGVGLINMNGRVYDPSLHRFLQPDNYVQDPFSTQNYNRYGYCVNNPFKYTDPSGENAIVIGIVVAVASYLITSAINHTAITYPGLMFSAISGAIGGAVTSGIGSVALTINDFWIRATFQTVAHGIFQGSMAAVSGGKFWTGFAAGSVSSLGASMWTGGGAGEWQGIGGQFADSGVGTIAFGTISGGAGAALTGGNFWQGAVTGLIVSGLNHVSHMKDMRKFMRNRFHKLDPDAVPKKNMKSVNDVFQDVDELESFHKDSGNYEIVIDLKTANGNRGYTINEKIYLYKGAFKSNLWLASTIFHESYHAYQETWHNGQIYSDLFTRFGGAGPRMNSELERQAYMFEWLMGNQHSDILEQIRRNTIN</sequence>
<dbReference type="RefSeq" id="WP_091392208.1">
    <property type="nucleotide sequence ID" value="NZ_BKAI01000002.1"/>
</dbReference>
<evidence type="ECO:0000256" key="3">
    <source>
        <dbReference type="ARBA" id="ARBA00022729"/>
    </source>
</evidence>
<evidence type="ECO:0000313" key="6">
    <source>
        <dbReference type="EMBL" id="SDJ39386.1"/>
    </source>
</evidence>
<proteinExistence type="predicted"/>
<evidence type="ECO:0000256" key="1">
    <source>
        <dbReference type="ARBA" id="ARBA00004613"/>
    </source>
</evidence>
<dbReference type="PANTHER" id="PTHR32305">
    <property type="match status" value="1"/>
</dbReference>
<dbReference type="InterPro" id="IPR050708">
    <property type="entry name" value="T6SS_VgrG/RHS"/>
</dbReference>
<dbReference type="GO" id="GO:0005737">
    <property type="term" value="C:cytoplasm"/>
    <property type="evidence" value="ECO:0007669"/>
    <property type="project" value="InterPro"/>
</dbReference>
<dbReference type="EMBL" id="FNEZ01000001">
    <property type="protein sequence ID" value="SDJ39386.1"/>
    <property type="molecule type" value="Genomic_DNA"/>
</dbReference>
<evidence type="ECO:0000256" key="2">
    <source>
        <dbReference type="ARBA" id="ARBA00022525"/>
    </source>
</evidence>
<accession>A0A1G8TCU0</accession>
<dbReference type="PANTHER" id="PTHR32305:SF15">
    <property type="entry name" value="PROTEIN RHSA-RELATED"/>
    <property type="match status" value="1"/>
</dbReference>
<keyword evidence="7" id="KW-1185">Reference proteome</keyword>
<keyword evidence="5" id="KW-0812">Transmembrane</keyword>
<keyword evidence="5" id="KW-1133">Transmembrane helix</keyword>
<reference evidence="6 7" key="1">
    <citation type="submission" date="2016-10" db="EMBL/GenBank/DDBJ databases">
        <authorList>
            <person name="de Groot N.N."/>
        </authorList>
    </citation>
    <scope>NUCLEOTIDE SEQUENCE [LARGE SCALE GENOMIC DNA]</scope>
    <source>
        <strain evidence="6 7">CGMCC 1.10076</strain>
    </source>
</reference>
<dbReference type="InterPro" id="IPR022385">
    <property type="entry name" value="Rhs_assc_core"/>
</dbReference>
<gene>
    <name evidence="6" type="ORF">SAMN04487935_0926</name>
</gene>
<feature type="transmembrane region" description="Helical" evidence="5">
    <location>
        <begin position="1977"/>
        <end position="1995"/>
    </location>
</feature>
<dbReference type="Pfam" id="PF13517">
    <property type="entry name" value="FG-GAP_3"/>
    <property type="match status" value="1"/>
</dbReference>
<keyword evidence="3" id="KW-0732">Signal</keyword>
<evidence type="ECO:0000256" key="5">
    <source>
        <dbReference type="SAM" id="Phobius"/>
    </source>
</evidence>
<dbReference type="Pfam" id="PF05593">
    <property type="entry name" value="RHS_repeat"/>
    <property type="match status" value="1"/>
</dbReference>
<dbReference type="Gene3D" id="2.180.10.10">
    <property type="entry name" value="RHS repeat-associated core"/>
    <property type="match status" value="2"/>
</dbReference>
<dbReference type="InterPro" id="IPR003284">
    <property type="entry name" value="Sal_SpvB"/>
</dbReference>
<keyword evidence="2" id="KW-0964">Secreted</keyword>
<comment type="subcellular location">
    <subcellularLocation>
        <location evidence="1">Secreted</location>
    </subcellularLocation>
</comment>
<dbReference type="InterPro" id="IPR013517">
    <property type="entry name" value="FG-GAP"/>
</dbReference>
<protein>
    <submittedName>
        <fullName evidence="6">RHS repeat-associated core domain-containing protein</fullName>
    </submittedName>
</protein>
<organism evidence="6 7">
    <name type="scientific">Flavobacterium noncentrifugens</name>
    <dbReference type="NCBI Taxonomy" id="1128970"/>
    <lineage>
        <taxon>Bacteria</taxon>
        <taxon>Pseudomonadati</taxon>
        <taxon>Bacteroidota</taxon>
        <taxon>Flavobacteriia</taxon>
        <taxon>Flavobacteriales</taxon>
        <taxon>Flavobacteriaceae</taxon>
        <taxon>Flavobacterium</taxon>
    </lineage>
</organism>
<name>A0A1G8TCU0_9FLAO</name>
<dbReference type="SUPFAM" id="SSF69318">
    <property type="entry name" value="Integrin alpha N-terminal domain"/>
    <property type="match status" value="1"/>
</dbReference>
<dbReference type="Proteomes" id="UP000199580">
    <property type="component" value="Unassembled WGS sequence"/>
</dbReference>
<dbReference type="GO" id="GO:0005576">
    <property type="term" value="C:extracellular region"/>
    <property type="evidence" value="ECO:0007669"/>
    <property type="project" value="UniProtKB-SubCell"/>
</dbReference>